<evidence type="ECO:0000313" key="3">
    <source>
        <dbReference type="Proteomes" id="UP000279422"/>
    </source>
</evidence>
<evidence type="ECO:0000256" key="1">
    <source>
        <dbReference type="SAM" id="MobiDB-lite"/>
    </source>
</evidence>
<reference evidence="2 3" key="1">
    <citation type="submission" date="2018-06" db="EMBL/GenBank/DDBJ databases">
        <title>Extensive metabolic versatility and redundancy in microbially diverse, dynamic hydrothermal sediments.</title>
        <authorList>
            <person name="Dombrowski N."/>
            <person name="Teske A."/>
            <person name="Baker B.J."/>
        </authorList>
    </citation>
    <scope>NUCLEOTIDE SEQUENCE [LARGE SCALE GENOMIC DNA]</scope>
    <source>
        <strain evidence="2">B47_G16</strain>
    </source>
</reference>
<feature type="non-terminal residue" evidence="2">
    <location>
        <position position="1"/>
    </location>
</feature>
<comment type="caution">
    <text evidence="2">The sequence shown here is derived from an EMBL/GenBank/DDBJ whole genome shotgun (WGS) entry which is preliminary data.</text>
</comment>
<dbReference type="AlphaFoldDB" id="A0A497E5D4"/>
<name>A0A497E5D4_UNCAE</name>
<dbReference type="Proteomes" id="UP000279422">
    <property type="component" value="Unassembled WGS sequence"/>
</dbReference>
<sequence>SYLSDKAEVKVEEKTGTITVRDVEKNIEKVDELIKKMDTLEGQLITKKYFLKYLSPSEAAFSLEGIITDYGKVQIPASKEEEKEKEDYVVIPEESPSKPKGTGSKRDEAKTIDRNVIYVTDLKKNIPLIDQAIEKMNSPSYGEQIAAKTFYIKEGSLEQVAITIANMLGISTDQIQGIKTGEEKVKWMKIEISPPSIDLGNIGALGKK</sequence>
<protein>
    <recommendedName>
        <fullName evidence="4">NolW-like domain-containing protein</fullName>
    </recommendedName>
</protein>
<feature type="region of interest" description="Disordered" evidence="1">
    <location>
        <begin position="83"/>
        <end position="107"/>
    </location>
</feature>
<proteinExistence type="predicted"/>
<evidence type="ECO:0000313" key="2">
    <source>
        <dbReference type="EMBL" id="RLE10351.1"/>
    </source>
</evidence>
<accession>A0A497E5D4</accession>
<evidence type="ECO:0008006" key="4">
    <source>
        <dbReference type="Google" id="ProtNLM"/>
    </source>
</evidence>
<gene>
    <name evidence="2" type="ORF">DRJ00_01610</name>
</gene>
<dbReference type="EMBL" id="QMPZ01000010">
    <property type="protein sequence ID" value="RLE10351.1"/>
    <property type="molecule type" value="Genomic_DNA"/>
</dbReference>
<organism evidence="2 3">
    <name type="scientific">Aerophobetes bacterium</name>
    <dbReference type="NCBI Taxonomy" id="2030807"/>
    <lineage>
        <taxon>Bacteria</taxon>
        <taxon>Candidatus Aerophobota</taxon>
    </lineage>
</organism>